<dbReference type="Gramene" id="FCD_00022597-RA">
    <property type="protein sequence ID" value="FCD_00022597-RA:cds"/>
    <property type="gene ID" value="FCD_00022597"/>
</dbReference>
<protein>
    <submittedName>
        <fullName evidence="1">Uncharacterized protein</fullName>
    </submittedName>
</protein>
<evidence type="ECO:0000313" key="1">
    <source>
        <dbReference type="EMBL" id="GMN58979.1"/>
    </source>
</evidence>
<gene>
    <name evidence="1" type="ORF">TIFTF001_028074</name>
</gene>
<organism evidence="1 2">
    <name type="scientific">Ficus carica</name>
    <name type="common">Common fig</name>
    <dbReference type="NCBI Taxonomy" id="3494"/>
    <lineage>
        <taxon>Eukaryota</taxon>
        <taxon>Viridiplantae</taxon>
        <taxon>Streptophyta</taxon>
        <taxon>Embryophyta</taxon>
        <taxon>Tracheophyta</taxon>
        <taxon>Spermatophyta</taxon>
        <taxon>Magnoliopsida</taxon>
        <taxon>eudicotyledons</taxon>
        <taxon>Gunneridae</taxon>
        <taxon>Pentapetalae</taxon>
        <taxon>rosids</taxon>
        <taxon>fabids</taxon>
        <taxon>Rosales</taxon>
        <taxon>Moraceae</taxon>
        <taxon>Ficeae</taxon>
        <taxon>Ficus</taxon>
    </lineage>
</organism>
<dbReference type="AlphaFoldDB" id="A0AA88DQC3"/>
<proteinExistence type="predicted"/>
<comment type="caution">
    <text evidence="1">The sequence shown here is derived from an EMBL/GenBank/DDBJ whole genome shotgun (WGS) entry which is preliminary data.</text>
</comment>
<accession>A0AA88DQC3</accession>
<dbReference type="Proteomes" id="UP001187192">
    <property type="component" value="Unassembled WGS sequence"/>
</dbReference>
<reference evidence="1" key="1">
    <citation type="submission" date="2023-07" db="EMBL/GenBank/DDBJ databases">
        <title>draft genome sequence of fig (Ficus carica).</title>
        <authorList>
            <person name="Takahashi T."/>
            <person name="Nishimura K."/>
        </authorList>
    </citation>
    <scope>NUCLEOTIDE SEQUENCE</scope>
</reference>
<name>A0AA88DQC3_FICCA</name>
<dbReference type="EMBL" id="BTGU01000082">
    <property type="protein sequence ID" value="GMN58979.1"/>
    <property type="molecule type" value="Genomic_DNA"/>
</dbReference>
<evidence type="ECO:0000313" key="2">
    <source>
        <dbReference type="Proteomes" id="UP001187192"/>
    </source>
</evidence>
<keyword evidence="2" id="KW-1185">Reference proteome</keyword>
<sequence>MPKDVEGGDEGWIAWVKGWQRLDLTGKGAAKVGSFREGQRRLDRACGWPGLDHKMTRVGGYSMGRDGVGKDGGMSRVEDYNNLLDRLRVQFFTAAT</sequence>